<dbReference type="Gene3D" id="3.40.50.720">
    <property type="entry name" value="NAD(P)-binding Rossmann-like Domain"/>
    <property type="match status" value="1"/>
</dbReference>
<comment type="caution">
    <text evidence="3">The sequence shown here is derived from an EMBL/GenBank/DDBJ whole genome shotgun (WGS) entry which is preliminary data.</text>
</comment>
<evidence type="ECO:0000313" key="4">
    <source>
        <dbReference type="Proteomes" id="UP000561726"/>
    </source>
</evidence>
<sequence length="86" mass="8965">MGLTKATALEYAARGIRVNAVGPGYIETPLLAGVPADMHDAIVGMRTIGRLGTATEVANLVLFLLSEQASFVTGSYHLVDGGYSAR</sequence>
<dbReference type="SUPFAM" id="SSF51735">
    <property type="entry name" value="NAD(P)-binding Rossmann-fold domains"/>
    <property type="match status" value="1"/>
</dbReference>
<evidence type="ECO:0000256" key="1">
    <source>
        <dbReference type="ARBA" id="ARBA00006484"/>
    </source>
</evidence>
<protein>
    <submittedName>
        <fullName evidence="3">NAD(P)-dependent dehydrogenase (Short-subunit alcohol dehydrogenase family)</fullName>
    </submittedName>
</protein>
<dbReference type="InterPro" id="IPR036291">
    <property type="entry name" value="NAD(P)-bd_dom_sf"/>
</dbReference>
<comment type="similarity">
    <text evidence="1">Belongs to the short-chain dehydrogenases/reductases (SDR) family.</text>
</comment>
<dbReference type="PANTHER" id="PTHR43477:SF1">
    <property type="entry name" value="DIHYDROANTICAPSIN 7-DEHYDROGENASE"/>
    <property type="match status" value="1"/>
</dbReference>
<name>A0A7W8ZYI3_9MICO</name>
<keyword evidence="2" id="KW-0560">Oxidoreductase</keyword>
<organism evidence="3 4">
    <name type="scientific">Cryobacterium roopkundense</name>
    <dbReference type="NCBI Taxonomy" id="1001240"/>
    <lineage>
        <taxon>Bacteria</taxon>
        <taxon>Bacillati</taxon>
        <taxon>Actinomycetota</taxon>
        <taxon>Actinomycetes</taxon>
        <taxon>Micrococcales</taxon>
        <taxon>Microbacteriaceae</taxon>
        <taxon>Cryobacterium</taxon>
    </lineage>
</organism>
<proteinExistence type="inferred from homology"/>
<dbReference type="Pfam" id="PF13561">
    <property type="entry name" value="adh_short_C2"/>
    <property type="match status" value="1"/>
</dbReference>
<dbReference type="Proteomes" id="UP000561726">
    <property type="component" value="Unassembled WGS sequence"/>
</dbReference>
<dbReference type="PRINTS" id="PR00081">
    <property type="entry name" value="GDHRDH"/>
</dbReference>
<dbReference type="PANTHER" id="PTHR43477">
    <property type="entry name" value="DIHYDROANTICAPSIN 7-DEHYDROGENASE"/>
    <property type="match status" value="1"/>
</dbReference>
<evidence type="ECO:0000256" key="2">
    <source>
        <dbReference type="ARBA" id="ARBA00023002"/>
    </source>
</evidence>
<dbReference type="EMBL" id="JACHBQ010000001">
    <property type="protein sequence ID" value="MBB5642270.1"/>
    <property type="molecule type" value="Genomic_DNA"/>
</dbReference>
<dbReference type="InterPro" id="IPR051122">
    <property type="entry name" value="SDR_DHRS6-like"/>
</dbReference>
<evidence type="ECO:0000313" key="3">
    <source>
        <dbReference type="EMBL" id="MBB5642270.1"/>
    </source>
</evidence>
<dbReference type="GO" id="GO:0016491">
    <property type="term" value="F:oxidoreductase activity"/>
    <property type="evidence" value="ECO:0007669"/>
    <property type="project" value="UniProtKB-KW"/>
</dbReference>
<reference evidence="3 4" key="1">
    <citation type="submission" date="2020-08" db="EMBL/GenBank/DDBJ databases">
        <title>Sequencing the genomes of 1000 actinobacteria strains.</title>
        <authorList>
            <person name="Klenk H.-P."/>
        </authorList>
    </citation>
    <scope>NUCLEOTIDE SEQUENCE [LARGE SCALE GENOMIC DNA]</scope>
    <source>
        <strain evidence="3 4">DSM 21065</strain>
    </source>
</reference>
<gene>
    <name evidence="3" type="ORF">BJ997_002818</name>
</gene>
<dbReference type="AlphaFoldDB" id="A0A7W8ZYI3"/>
<dbReference type="InterPro" id="IPR002347">
    <property type="entry name" value="SDR_fam"/>
</dbReference>
<accession>A0A7W8ZYI3</accession>